<protein>
    <submittedName>
        <fullName evidence="1">Uncharacterized protein</fullName>
    </submittedName>
</protein>
<name>A0AAD9QCK4_ACRCE</name>
<accession>A0AAD9QCK4</accession>
<proteinExistence type="predicted"/>
<dbReference type="Proteomes" id="UP001249851">
    <property type="component" value="Unassembled WGS sequence"/>
</dbReference>
<keyword evidence="2" id="KW-1185">Reference proteome</keyword>
<dbReference type="EMBL" id="JARQWQ010000043">
    <property type="protein sequence ID" value="KAK2558735.1"/>
    <property type="molecule type" value="Genomic_DNA"/>
</dbReference>
<organism evidence="1 2">
    <name type="scientific">Acropora cervicornis</name>
    <name type="common">Staghorn coral</name>
    <dbReference type="NCBI Taxonomy" id="6130"/>
    <lineage>
        <taxon>Eukaryota</taxon>
        <taxon>Metazoa</taxon>
        <taxon>Cnidaria</taxon>
        <taxon>Anthozoa</taxon>
        <taxon>Hexacorallia</taxon>
        <taxon>Scleractinia</taxon>
        <taxon>Astrocoeniina</taxon>
        <taxon>Acroporidae</taxon>
        <taxon>Acropora</taxon>
    </lineage>
</organism>
<dbReference type="AlphaFoldDB" id="A0AAD9QCK4"/>
<gene>
    <name evidence="1" type="ORF">P5673_018942</name>
</gene>
<evidence type="ECO:0000313" key="1">
    <source>
        <dbReference type="EMBL" id="KAK2558735.1"/>
    </source>
</evidence>
<evidence type="ECO:0000313" key="2">
    <source>
        <dbReference type="Proteomes" id="UP001249851"/>
    </source>
</evidence>
<comment type="caution">
    <text evidence="1">The sequence shown here is derived from an EMBL/GenBank/DDBJ whole genome shotgun (WGS) entry which is preliminary data.</text>
</comment>
<reference evidence="1" key="1">
    <citation type="journal article" date="2023" name="G3 (Bethesda)">
        <title>Whole genome assembly and annotation of the endangered Caribbean coral Acropora cervicornis.</title>
        <authorList>
            <person name="Selwyn J.D."/>
            <person name="Vollmer S.V."/>
        </authorList>
    </citation>
    <scope>NUCLEOTIDE SEQUENCE</scope>
    <source>
        <strain evidence="1">K2</strain>
    </source>
</reference>
<reference evidence="1" key="2">
    <citation type="journal article" date="2023" name="Science">
        <title>Genomic signatures of disease resistance in endangered staghorn corals.</title>
        <authorList>
            <person name="Vollmer S.V."/>
            <person name="Selwyn J.D."/>
            <person name="Despard B.A."/>
            <person name="Roesel C.L."/>
        </authorList>
    </citation>
    <scope>NUCLEOTIDE SEQUENCE</scope>
    <source>
        <strain evidence="1">K2</strain>
    </source>
</reference>
<sequence>MVGISPDQEEDTQCLQEDSNRQELIDEVNKQLNVSHPICYDMYDLCERYHSNTLQELNVAMLKTTCCHFEIPIKSRDNKKTLMGKLSEMISKCQCVSH</sequence>